<dbReference type="GO" id="GO:0008440">
    <property type="term" value="F:inositol-1,4,5-trisphosphate 3-kinase activity"/>
    <property type="evidence" value="ECO:0007669"/>
    <property type="project" value="TreeGrafter"/>
</dbReference>
<keyword evidence="2 8" id="KW-0808">Transferase</keyword>
<dbReference type="Pfam" id="PF03770">
    <property type="entry name" value="IPK"/>
    <property type="match status" value="1"/>
</dbReference>
<dbReference type="Gene3D" id="3.30.470.160">
    <property type="entry name" value="Inositol polyphosphate kinase"/>
    <property type="match status" value="1"/>
</dbReference>
<comment type="catalytic activity">
    <reaction evidence="6">
        <text>1D-myo-inositol 1,4,5-trisphosphate + 2 ATP = 1D-myo-inositol 1,3,4,5,6-pentakisphosphate + 2 ADP + 2 H(+)</text>
        <dbReference type="Rhea" id="RHEA:32359"/>
        <dbReference type="ChEBI" id="CHEBI:15378"/>
        <dbReference type="ChEBI" id="CHEBI:30616"/>
        <dbReference type="ChEBI" id="CHEBI:57733"/>
        <dbReference type="ChEBI" id="CHEBI:203600"/>
        <dbReference type="ChEBI" id="CHEBI:456216"/>
        <dbReference type="EC" id="2.7.1.151"/>
    </reaction>
</comment>
<dbReference type="InterPro" id="IPR005522">
    <property type="entry name" value="IPK"/>
</dbReference>
<evidence type="ECO:0000256" key="3">
    <source>
        <dbReference type="ARBA" id="ARBA00022741"/>
    </source>
</evidence>
<dbReference type="PANTHER" id="PTHR12400">
    <property type="entry name" value="INOSITOL POLYPHOSPHATE KINASE"/>
    <property type="match status" value="1"/>
</dbReference>
<dbReference type="OrthoDB" id="338650at2759"/>
<evidence type="ECO:0000256" key="8">
    <source>
        <dbReference type="RuleBase" id="RU363090"/>
    </source>
</evidence>
<accession>A0A8T2NP15</accession>
<keyword evidence="5" id="KW-0067">ATP-binding</keyword>
<evidence type="ECO:0000256" key="6">
    <source>
        <dbReference type="ARBA" id="ARBA00036164"/>
    </source>
</evidence>
<dbReference type="GO" id="GO:0032958">
    <property type="term" value="P:inositol phosphate biosynthetic process"/>
    <property type="evidence" value="ECO:0007669"/>
    <property type="project" value="InterPro"/>
</dbReference>
<dbReference type="EMBL" id="JAFBMS010000032">
    <property type="protein sequence ID" value="KAG9341804.1"/>
    <property type="molecule type" value="Genomic_DNA"/>
</dbReference>
<dbReference type="Proteomes" id="UP000824540">
    <property type="component" value="Unassembled WGS sequence"/>
</dbReference>
<keyword evidence="3" id="KW-0547">Nucleotide-binding</keyword>
<evidence type="ECO:0000256" key="5">
    <source>
        <dbReference type="ARBA" id="ARBA00022840"/>
    </source>
</evidence>
<evidence type="ECO:0000313" key="10">
    <source>
        <dbReference type="EMBL" id="KAG9341804.1"/>
    </source>
</evidence>
<name>A0A8T2NP15_9TELE</name>
<proteinExistence type="inferred from homology"/>
<evidence type="ECO:0000313" key="11">
    <source>
        <dbReference type="Proteomes" id="UP000824540"/>
    </source>
</evidence>
<evidence type="ECO:0000256" key="1">
    <source>
        <dbReference type="ARBA" id="ARBA00007374"/>
    </source>
</evidence>
<dbReference type="InterPro" id="IPR038286">
    <property type="entry name" value="IPK_sf"/>
</dbReference>
<evidence type="ECO:0000256" key="9">
    <source>
        <dbReference type="SAM" id="MobiDB-lite"/>
    </source>
</evidence>
<dbReference type="GO" id="GO:0005634">
    <property type="term" value="C:nucleus"/>
    <property type="evidence" value="ECO:0007669"/>
    <property type="project" value="TreeGrafter"/>
</dbReference>
<evidence type="ECO:0000256" key="2">
    <source>
        <dbReference type="ARBA" id="ARBA00022679"/>
    </source>
</evidence>
<dbReference type="PANTHER" id="PTHR12400:SF51">
    <property type="entry name" value="INOSITOL POLYPHOSPHATE MULTIKINASE"/>
    <property type="match status" value="1"/>
</dbReference>
<gene>
    <name evidence="10" type="ORF">JZ751_018526</name>
</gene>
<dbReference type="SUPFAM" id="SSF56104">
    <property type="entry name" value="SAICAR synthase-like"/>
    <property type="match status" value="1"/>
</dbReference>
<dbReference type="GO" id="GO:0005524">
    <property type="term" value="F:ATP binding"/>
    <property type="evidence" value="ECO:0007669"/>
    <property type="project" value="UniProtKB-KW"/>
</dbReference>
<feature type="compositionally biased region" description="Polar residues" evidence="9">
    <location>
        <begin position="147"/>
        <end position="157"/>
    </location>
</feature>
<protein>
    <recommendedName>
        <fullName evidence="8">Kinase</fullName>
        <ecNumber evidence="8">2.7.-.-</ecNumber>
    </recommendedName>
</protein>
<dbReference type="AlphaFoldDB" id="A0A8T2NP15"/>
<keyword evidence="4 8" id="KW-0418">Kinase</keyword>
<comment type="catalytic activity">
    <reaction evidence="7">
        <text>1D-myo-inositol 1,3,4,6-tetrakisphosphate + ATP = 1D-myo-inositol 1,3,4,5,6-pentakisphosphate + ADP + H(+)</text>
        <dbReference type="Rhea" id="RHEA:12717"/>
        <dbReference type="ChEBI" id="CHEBI:15378"/>
        <dbReference type="ChEBI" id="CHEBI:30616"/>
        <dbReference type="ChEBI" id="CHEBI:57660"/>
        <dbReference type="ChEBI" id="CHEBI:57733"/>
        <dbReference type="ChEBI" id="CHEBI:456216"/>
        <dbReference type="EC" id="2.7.1.140"/>
    </reaction>
</comment>
<dbReference type="GO" id="GO:0051765">
    <property type="term" value="F:inositol tetrakisphosphate kinase activity"/>
    <property type="evidence" value="ECO:0007669"/>
    <property type="project" value="TreeGrafter"/>
</dbReference>
<feature type="region of interest" description="Disordered" evidence="9">
    <location>
        <begin position="147"/>
        <end position="166"/>
    </location>
</feature>
<evidence type="ECO:0000256" key="4">
    <source>
        <dbReference type="ARBA" id="ARBA00022777"/>
    </source>
</evidence>
<evidence type="ECO:0000256" key="7">
    <source>
        <dbReference type="ARBA" id="ARBA00036525"/>
    </source>
</evidence>
<comment type="caution">
    <text evidence="10">The sequence shown here is derived from an EMBL/GenBank/DDBJ whole genome shotgun (WGS) entry which is preliminary data.</text>
</comment>
<sequence>MKAKKPHMFPESNSLAKFFHNGKSLRKDAISVSIQKVQEILRWFESHREFHFYASSLLFVYEGSLQENTQDAPKAVGANGGARENNNNNRIHVSGSAEIAKATVVPEQALSTAQTKGTCQPDTPCHEPCNKGDSAVRKRNAQISLEQANGNKISGQRGQEGRGLSQHCSVRGRCHVDVRMIDFAHVFPSETRDEGYIYGLKSLLSVLQEIMDQ</sequence>
<comment type="similarity">
    <text evidence="1 8">Belongs to the inositol phosphokinase (IPK) family.</text>
</comment>
<organism evidence="10 11">
    <name type="scientific">Albula glossodonta</name>
    <name type="common">roundjaw bonefish</name>
    <dbReference type="NCBI Taxonomy" id="121402"/>
    <lineage>
        <taxon>Eukaryota</taxon>
        <taxon>Metazoa</taxon>
        <taxon>Chordata</taxon>
        <taxon>Craniata</taxon>
        <taxon>Vertebrata</taxon>
        <taxon>Euteleostomi</taxon>
        <taxon>Actinopterygii</taxon>
        <taxon>Neopterygii</taxon>
        <taxon>Teleostei</taxon>
        <taxon>Albuliformes</taxon>
        <taxon>Albulidae</taxon>
        <taxon>Albula</taxon>
    </lineage>
</organism>
<dbReference type="EC" id="2.7.-.-" evidence="8"/>
<reference evidence="10" key="1">
    <citation type="thesis" date="2021" institute="BYU ScholarsArchive" country="Provo, UT, USA">
        <title>Applications of and Algorithms for Genome Assembly and Genomic Analyses with an Emphasis on Marine Teleosts.</title>
        <authorList>
            <person name="Pickett B.D."/>
        </authorList>
    </citation>
    <scope>NUCLEOTIDE SEQUENCE</scope>
    <source>
        <strain evidence="10">HI-2016</strain>
    </source>
</reference>
<keyword evidence="11" id="KW-1185">Reference proteome</keyword>
<dbReference type="GO" id="GO:0005737">
    <property type="term" value="C:cytoplasm"/>
    <property type="evidence" value="ECO:0007669"/>
    <property type="project" value="TreeGrafter"/>
</dbReference>